<reference evidence="2" key="1">
    <citation type="journal article" date="2014" name="Proc. Natl. Acad. Sci. U.S.A.">
        <title>Extensive sampling of basidiomycete genomes demonstrates inadequacy of the white-rot/brown-rot paradigm for wood decay fungi.</title>
        <authorList>
            <person name="Riley R."/>
            <person name="Salamov A.A."/>
            <person name="Brown D.W."/>
            <person name="Nagy L.G."/>
            <person name="Floudas D."/>
            <person name="Held B.W."/>
            <person name="Levasseur A."/>
            <person name="Lombard V."/>
            <person name="Morin E."/>
            <person name="Otillar R."/>
            <person name="Lindquist E.A."/>
            <person name="Sun H."/>
            <person name="LaButti K.M."/>
            <person name="Schmutz J."/>
            <person name="Jabbour D."/>
            <person name="Luo H."/>
            <person name="Baker S.E."/>
            <person name="Pisabarro A.G."/>
            <person name="Walton J.D."/>
            <person name="Blanchette R.A."/>
            <person name="Henrissat B."/>
            <person name="Martin F."/>
            <person name="Cullen D."/>
            <person name="Hibbett D.S."/>
            <person name="Grigoriev I.V."/>
        </authorList>
    </citation>
    <scope>NUCLEOTIDE SEQUENCE [LARGE SCALE GENOMIC DNA]</scope>
    <source>
        <strain evidence="2">MUCL 33604</strain>
    </source>
</reference>
<accession>A0A067Q6Y5</accession>
<gene>
    <name evidence="1" type="ORF">JAAARDRAFT_525987</name>
</gene>
<organism evidence="1 2">
    <name type="scientific">Jaapia argillacea MUCL 33604</name>
    <dbReference type="NCBI Taxonomy" id="933084"/>
    <lineage>
        <taxon>Eukaryota</taxon>
        <taxon>Fungi</taxon>
        <taxon>Dikarya</taxon>
        <taxon>Basidiomycota</taxon>
        <taxon>Agaricomycotina</taxon>
        <taxon>Agaricomycetes</taxon>
        <taxon>Agaricomycetidae</taxon>
        <taxon>Jaapiales</taxon>
        <taxon>Jaapiaceae</taxon>
        <taxon>Jaapia</taxon>
    </lineage>
</organism>
<evidence type="ECO:0000313" key="1">
    <source>
        <dbReference type="EMBL" id="KDQ61910.1"/>
    </source>
</evidence>
<dbReference type="Proteomes" id="UP000027265">
    <property type="component" value="Unassembled WGS sequence"/>
</dbReference>
<dbReference type="InParanoid" id="A0A067Q6Y5"/>
<sequence length="744" mass="80871">MSSHLNVEGFTNSDCEWLIYESLFNHGKFRHTYLPLQMGAYRIPLINTKIVMLSSTIASDAVLTRLREAFFPDVSTNNSLKSCIYRPWLAITDPTTIAGAVAASETAVTAAKALIVTTRDPPLSAVVMPFNFAANTSEGEDEAAPCLAIGTDPVMVGGVPFVHRLKPLDGSNWPMWQTASRSCVVRINGTSYWTAEHGPRDDPIAPRAVVRGERQNNAPDGNSWYTLDWAYRRAREVTGDGANFEADLPLAIPELLTINDIWRPAPVDGTQVYPGYLKVADLDGCYSLKAGVMFVGSSQQASKDFGKYRLDKENILASLRSEYIIALDAIAGRDTSHPDHLLIVLPEILSVTGVNIPNGTRPNLPTSSGATQANAHPAFNFNGDGFQLRDLTQLDRSKRYFPPFSAIFVGTGPGPHADAPPVVDLRILVSRYDRLLAGDTAADIQQIVTGTATNTPTYIWAQYWKTTYAEKLAQAKALLLLRYGLQSLSPNSQNFLLEYGDNMVPTGRVVVRDLGDLRLHTDWVWTLYGPGGAVPATGLKQVPFVLPPLAPPLPGRNAALELPYRQLLTFETIVLPAQNDPILANPDRSVSDRGFWCPQETGGAFATTYPDLGRTYPPGTQLNWFAFSALTKGGGISSNSQFGTDPGLKSDGWQRVLAVNAWWGIAHTRAFVAYLEAALHGLHVDIGDPPAPAAYLALAFNNYNGAETLNKQFLDWETAVAGAVHAALFSGTGPGLLLAYHHLV</sequence>
<protein>
    <submittedName>
        <fullName evidence="1">Uncharacterized protein</fullName>
    </submittedName>
</protein>
<dbReference type="EMBL" id="KL197712">
    <property type="protein sequence ID" value="KDQ61910.1"/>
    <property type="molecule type" value="Genomic_DNA"/>
</dbReference>
<keyword evidence="2" id="KW-1185">Reference proteome</keyword>
<evidence type="ECO:0000313" key="2">
    <source>
        <dbReference type="Proteomes" id="UP000027265"/>
    </source>
</evidence>
<dbReference type="HOGENOM" id="CLU_373404_0_0_1"/>
<proteinExistence type="predicted"/>
<name>A0A067Q6Y5_9AGAM</name>
<dbReference type="AlphaFoldDB" id="A0A067Q6Y5"/>